<dbReference type="Proteomes" id="UP000291000">
    <property type="component" value="Chromosome 3"/>
</dbReference>
<keyword evidence="3" id="KW-0804">Transcription</keyword>
<evidence type="ECO:0000256" key="6">
    <source>
        <dbReference type="SAM" id="MobiDB-lite"/>
    </source>
</evidence>
<dbReference type="Ensembl" id="ENSCHIT00000015570.1">
    <property type="protein sequence ID" value="ENSCHIP00000007820.1"/>
    <property type="gene ID" value="ENSCHIG00000011207.1"/>
</dbReference>
<dbReference type="Bgee" id="ENSCHIG00000011207">
    <property type="expression patterns" value="Expressed in thymus and 8 other cell types or tissues"/>
</dbReference>
<dbReference type="GO" id="GO:0003712">
    <property type="term" value="F:transcription coregulator activity"/>
    <property type="evidence" value="ECO:0007669"/>
    <property type="project" value="TreeGrafter"/>
</dbReference>
<evidence type="ECO:0000256" key="3">
    <source>
        <dbReference type="ARBA" id="ARBA00023163"/>
    </source>
</evidence>
<reference evidence="7 8" key="1">
    <citation type="submission" date="2016-04" db="EMBL/GenBank/DDBJ databases">
        <title>Polished mammalian reference genomes with single-molecule sequencing and chromosome conformation capture applied to the Capra hircus genome.</title>
        <authorList>
            <person name="Bickhart D.M."/>
            <person name="Koren S."/>
            <person name="Rosen B."/>
            <person name="Hastie A."/>
            <person name="Liachko I."/>
            <person name="Sullivan S.T."/>
            <person name="Burton J."/>
            <person name="Sayre B.L."/>
            <person name="Huson H.J."/>
            <person name="Lee J."/>
            <person name="Lam E."/>
            <person name="Kelley C.M."/>
            <person name="Hutchison J.L."/>
            <person name="Zhou Y."/>
            <person name="Sun J."/>
            <person name="Crisa A."/>
            <person name="Schwartz J.C."/>
            <person name="Hammond J.A."/>
            <person name="Schroeder S.G."/>
            <person name="Liu G.E."/>
            <person name="Dunham M."/>
            <person name="Shendure J."/>
            <person name="Sonstegard T.S."/>
            <person name="Phillippy A.M."/>
            <person name="Van Tassell C.P."/>
            <person name="Smith T.P."/>
        </authorList>
    </citation>
    <scope>NUCLEOTIDE SEQUENCE [LARGE SCALE GENOMIC DNA]</scope>
</reference>
<evidence type="ECO:0000256" key="1">
    <source>
        <dbReference type="ARBA" id="ARBA00004123"/>
    </source>
</evidence>
<dbReference type="InterPro" id="IPR003822">
    <property type="entry name" value="PAH"/>
</dbReference>
<dbReference type="SUPFAM" id="SSF47762">
    <property type="entry name" value="PAH2 domain"/>
    <property type="match status" value="1"/>
</dbReference>
<feature type="compositionally biased region" description="Basic and acidic residues" evidence="6">
    <location>
        <begin position="1"/>
        <end position="12"/>
    </location>
</feature>
<dbReference type="GO" id="GO:0006355">
    <property type="term" value="P:regulation of DNA-templated transcription"/>
    <property type="evidence" value="ECO:0007669"/>
    <property type="project" value="InterPro"/>
</dbReference>
<protein>
    <submittedName>
        <fullName evidence="7">Uncharacterized protein</fullName>
    </submittedName>
</protein>
<evidence type="ECO:0000256" key="2">
    <source>
        <dbReference type="ARBA" id="ARBA00023015"/>
    </source>
</evidence>
<feature type="region of interest" description="Disordered" evidence="6">
    <location>
        <begin position="1"/>
        <end position="32"/>
    </location>
</feature>
<name>A0A452E700_CAPHI</name>
<dbReference type="GeneTree" id="ENSGT00390000016256"/>
<reference evidence="7" key="3">
    <citation type="submission" date="2025-09" db="UniProtKB">
        <authorList>
            <consortium name="Ensembl"/>
        </authorList>
    </citation>
    <scope>IDENTIFICATION</scope>
</reference>
<evidence type="ECO:0000256" key="4">
    <source>
        <dbReference type="ARBA" id="ARBA00023242"/>
    </source>
</evidence>
<evidence type="ECO:0000256" key="5">
    <source>
        <dbReference type="PROSITE-ProRule" id="PRU00810"/>
    </source>
</evidence>
<dbReference type="EMBL" id="LWLT01000004">
    <property type="status" value="NOT_ANNOTATED_CDS"/>
    <property type="molecule type" value="Genomic_DNA"/>
</dbReference>
<proteinExistence type="predicted"/>
<comment type="subcellular location">
    <subcellularLocation>
        <location evidence="1 5">Nucleus</location>
    </subcellularLocation>
</comment>
<dbReference type="PANTHER" id="PTHR16088">
    <property type="entry name" value="YY1 ASSOCIATED PROTEIN-RELATED"/>
    <property type="match status" value="1"/>
</dbReference>
<dbReference type="STRING" id="9925.ENSCHIP00000007820"/>
<dbReference type="InterPro" id="IPR052435">
    <property type="entry name" value="YY1-Transcr_Regul"/>
</dbReference>
<keyword evidence="8" id="KW-1185">Reference proteome</keyword>
<evidence type="ECO:0000313" key="8">
    <source>
        <dbReference type="Proteomes" id="UP000291000"/>
    </source>
</evidence>
<dbReference type="PANTHER" id="PTHR16088:SF3">
    <property type="entry name" value="GON-4-LIKE PROTEIN"/>
    <property type="match status" value="1"/>
</dbReference>
<dbReference type="InterPro" id="IPR036600">
    <property type="entry name" value="PAH_sf"/>
</dbReference>
<sequence>MEILQKEDEKMMGEAIGDPAEKPSVTCASPKASPEVKTIKGESIKAAGKGWTLSKQGSWARANKDTSRLLLLYDEDPLQERKDLAFAQVYLTRVREALQHIPGKYEDFFRSSMSLTVDLYKSLQILLQDWPQLLKDFAAFLLPEQALACGLVSRERGKDHTLGSLGQSKTRLG</sequence>
<dbReference type="OMA" id="WAKTAHR"/>
<accession>A0A452E700</accession>
<organism evidence="7 8">
    <name type="scientific">Capra hircus</name>
    <name type="common">Goat</name>
    <dbReference type="NCBI Taxonomy" id="9925"/>
    <lineage>
        <taxon>Eukaryota</taxon>
        <taxon>Metazoa</taxon>
        <taxon>Chordata</taxon>
        <taxon>Craniata</taxon>
        <taxon>Vertebrata</taxon>
        <taxon>Euteleostomi</taxon>
        <taxon>Mammalia</taxon>
        <taxon>Eutheria</taxon>
        <taxon>Laurasiatheria</taxon>
        <taxon>Artiodactyla</taxon>
        <taxon>Ruminantia</taxon>
        <taxon>Pecora</taxon>
        <taxon>Bovidae</taxon>
        <taxon>Caprinae</taxon>
        <taxon>Capra</taxon>
    </lineage>
</organism>
<dbReference type="AlphaFoldDB" id="A0A452E700"/>
<reference evidence="7" key="2">
    <citation type="submission" date="2025-08" db="UniProtKB">
        <authorList>
            <consortium name="Ensembl"/>
        </authorList>
    </citation>
    <scope>IDENTIFICATION</scope>
</reference>
<dbReference type="GO" id="GO:0005634">
    <property type="term" value="C:nucleus"/>
    <property type="evidence" value="ECO:0007669"/>
    <property type="project" value="UniProtKB-SubCell"/>
</dbReference>
<keyword evidence="4 5" id="KW-0539">Nucleus</keyword>
<dbReference type="PROSITE" id="PS51477">
    <property type="entry name" value="PAH"/>
    <property type="match status" value="1"/>
</dbReference>
<keyword evidence="2" id="KW-0805">Transcription regulation</keyword>
<evidence type="ECO:0000313" key="7">
    <source>
        <dbReference type="Ensembl" id="ENSCHIP00000007820.1"/>
    </source>
</evidence>